<dbReference type="InterPro" id="IPR011009">
    <property type="entry name" value="Kinase-like_dom_sf"/>
</dbReference>
<keyword evidence="2" id="KW-0808">Transferase</keyword>
<dbReference type="GO" id="GO:0004674">
    <property type="term" value="F:protein serine/threonine kinase activity"/>
    <property type="evidence" value="ECO:0007669"/>
    <property type="project" value="UniProtKB-KW"/>
</dbReference>
<evidence type="ECO:0008006" key="5">
    <source>
        <dbReference type="Google" id="ProtNLM"/>
    </source>
</evidence>
<dbReference type="GO" id="GO:0016020">
    <property type="term" value="C:membrane"/>
    <property type="evidence" value="ECO:0007669"/>
    <property type="project" value="UniProtKB-SubCell"/>
</dbReference>
<comment type="subcellular location">
    <subcellularLocation>
        <location evidence="1">Membrane</location>
    </subcellularLocation>
</comment>
<sequence>MNLNDDKVERFDVPPGQDLKTANILLDHGYKPKLSDIGLAKFGPIGDMSHVSTRVMGSHGAILGEVDILFGDKEFEAVVQNLISSSPVKNSRRLIQKIIHCFWSAQIGTSLIL</sequence>
<reference evidence="4" key="1">
    <citation type="submission" date="2018-11" db="EMBL/GenBank/DDBJ databases">
        <authorList>
            <consortium name="Genoscope - CEA"/>
            <person name="William W."/>
        </authorList>
    </citation>
    <scope>NUCLEOTIDE SEQUENCE</scope>
</reference>
<accession>A0A3P6D827</accession>
<protein>
    <recommendedName>
        <fullName evidence="5">Protein kinase domain-containing protein</fullName>
    </recommendedName>
</protein>
<dbReference type="AlphaFoldDB" id="A0A3P6D827"/>
<evidence type="ECO:0000256" key="3">
    <source>
        <dbReference type="ARBA" id="ARBA00023136"/>
    </source>
</evidence>
<keyword evidence="3" id="KW-0472">Membrane</keyword>
<name>A0A3P6D827_BRAOL</name>
<organism evidence="4">
    <name type="scientific">Brassica oleracea</name>
    <name type="common">Wild cabbage</name>
    <dbReference type="NCBI Taxonomy" id="3712"/>
    <lineage>
        <taxon>Eukaryota</taxon>
        <taxon>Viridiplantae</taxon>
        <taxon>Streptophyta</taxon>
        <taxon>Embryophyta</taxon>
        <taxon>Tracheophyta</taxon>
        <taxon>Spermatophyta</taxon>
        <taxon>Magnoliopsida</taxon>
        <taxon>eudicotyledons</taxon>
        <taxon>Gunneridae</taxon>
        <taxon>Pentapetalae</taxon>
        <taxon>rosids</taxon>
        <taxon>malvids</taxon>
        <taxon>Brassicales</taxon>
        <taxon>Brassicaceae</taxon>
        <taxon>Brassiceae</taxon>
        <taxon>Brassica</taxon>
    </lineage>
</organism>
<dbReference type="PANTHER" id="PTHR47985:SF82">
    <property type="entry name" value="SERINE_THREONINE-PROTEIN KINASE CDG1"/>
    <property type="match status" value="1"/>
</dbReference>
<evidence type="ECO:0000256" key="2">
    <source>
        <dbReference type="ARBA" id="ARBA00022527"/>
    </source>
</evidence>
<keyword evidence="2" id="KW-0723">Serine/threonine-protein kinase</keyword>
<evidence type="ECO:0000313" key="4">
    <source>
        <dbReference type="EMBL" id="VDD22268.1"/>
    </source>
</evidence>
<proteinExistence type="predicted"/>
<keyword evidence="2" id="KW-0418">Kinase</keyword>
<evidence type="ECO:0000256" key="1">
    <source>
        <dbReference type="ARBA" id="ARBA00004370"/>
    </source>
</evidence>
<gene>
    <name evidence="4" type="ORF">BOLC2T08532H</name>
</gene>
<dbReference type="PANTHER" id="PTHR47985">
    <property type="entry name" value="OS07G0668900 PROTEIN"/>
    <property type="match status" value="1"/>
</dbReference>
<dbReference type="Gene3D" id="1.10.510.10">
    <property type="entry name" value="Transferase(Phosphotransferase) domain 1"/>
    <property type="match status" value="1"/>
</dbReference>
<dbReference type="SUPFAM" id="SSF56112">
    <property type="entry name" value="Protein kinase-like (PK-like)"/>
    <property type="match status" value="1"/>
</dbReference>
<dbReference type="EMBL" id="LR031874">
    <property type="protein sequence ID" value="VDD22268.1"/>
    <property type="molecule type" value="Genomic_DNA"/>
</dbReference>